<protein>
    <submittedName>
        <fullName evidence="4">FAD-binding oxidoreductase</fullName>
    </submittedName>
</protein>
<dbReference type="Pfam" id="PF01565">
    <property type="entry name" value="FAD_binding_4"/>
    <property type="match status" value="1"/>
</dbReference>
<dbReference type="InterPro" id="IPR016169">
    <property type="entry name" value="FAD-bd_PCMH_sub2"/>
</dbReference>
<dbReference type="InterPro" id="IPR036318">
    <property type="entry name" value="FAD-bd_PCMH-like_sf"/>
</dbReference>
<evidence type="ECO:0000256" key="2">
    <source>
        <dbReference type="ARBA" id="ARBA00022827"/>
    </source>
</evidence>
<dbReference type="GO" id="GO:0003824">
    <property type="term" value="F:catalytic activity"/>
    <property type="evidence" value="ECO:0007669"/>
    <property type="project" value="InterPro"/>
</dbReference>
<dbReference type="Proteomes" id="UP000324927">
    <property type="component" value="Unassembled WGS sequence"/>
</dbReference>
<dbReference type="InterPro" id="IPR016167">
    <property type="entry name" value="FAD-bd_PCMH_sub1"/>
</dbReference>
<dbReference type="SUPFAM" id="SSF55103">
    <property type="entry name" value="FAD-linked oxidases, C-terminal domain"/>
    <property type="match status" value="1"/>
</dbReference>
<proteinExistence type="predicted"/>
<dbReference type="Gene3D" id="3.30.465.10">
    <property type="match status" value="1"/>
</dbReference>
<dbReference type="InterPro" id="IPR016164">
    <property type="entry name" value="FAD-linked_Oxase-like_C"/>
</dbReference>
<accession>A0A5A9GFP6</accession>
<dbReference type="SUPFAM" id="SSF56176">
    <property type="entry name" value="FAD-binding/transporter-associated domain-like"/>
    <property type="match status" value="1"/>
</dbReference>
<dbReference type="AlphaFoldDB" id="A0A5A9GFP6"/>
<keyword evidence="5" id="KW-1185">Reference proteome</keyword>
<comment type="caution">
    <text evidence="4">The sequence shown here is derived from an EMBL/GenBank/DDBJ whole genome shotgun (WGS) entry which is preliminary data.</text>
</comment>
<dbReference type="PANTHER" id="PTHR11748">
    <property type="entry name" value="D-LACTATE DEHYDROGENASE"/>
    <property type="match status" value="1"/>
</dbReference>
<gene>
    <name evidence="4" type="ORF">FZ942_24970</name>
</gene>
<evidence type="ECO:0000259" key="3">
    <source>
        <dbReference type="PROSITE" id="PS51387"/>
    </source>
</evidence>
<sequence>MGIGFEPAAPEERNVGIAFTENASRLHAPAGIACSIDGAELRSFASDGDTPQGHVPRAVLKPRSTDEILSLIRWANDSGTGVVPVSSTGRRRRGDTVPARDNVVIADLSGMNRLLHADARDKIAILEAGVDFGTVDDLLQPHGLRALRPLSPRAGKSVLASFLEREPPINANDHWDVADPFGGTLLVLGNGHCAPTGGAAIEGTLAEQLARGHRQMMPIGPTNLDLLRVLQGAQGSLGLMAWAALYCERIPTMERGWFASADALEPVIDLARELLHHRIGNALFIVDRVQLALLLARDAAAFNALCGALPAWTLFVGLSAGRQAPEEKMAWQQADLRAGGERHGVGLAESLAGHTATALGQRLRVAEPVSFRDRVSGAHRELFFLQQLDRAAGFVPLVRDGLTKAGLGHLPLGVYIQPMAQGVYGHIEFTLPYDPDKADDAQRSAAAWQAAAERCADAGAFFSRPYGAWSDLAYRHDDGIRSMMALTKSILDPAGVMNPNRLPYS</sequence>
<organism evidence="4 5">
    <name type="scientific">Azospirillum lipoferum</name>
    <dbReference type="NCBI Taxonomy" id="193"/>
    <lineage>
        <taxon>Bacteria</taxon>
        <taxon>Pseudomonadati</taxon>
        <taxon>Pseudomonadota</taxon>
        <taxon>Alphaproteobacteria</taxon>
        <taxon>Rhodospirillales</taxon>
        <taxon>Azospirillaceae</taxon>
        <taxon>Azospirillum</taxon>
    </lineage>
</organism>
<keyword evidence="2" id="KW-0274">FAD</keyword>
<reference evidence="4 5" key="1">
    <citation type="submission" date="2019-08" db="EMBL/GenBank/DDBJ databases">
        <authorList>
            <person name="Grouzdev D."/>
            <person name="Tikhonova E."/>
            <person name="Kravchenko I."/>
        </authorList>
    </citation>
    <scope>NUCLEOTIDE SEQUENCE [LARGE SCALE GENOMIC DNA]</scope>
    <source>
        <strain evidence="4 5">59b</strain>
    </source>
</reference>
<dbReference type="PROSITE" id="PS51387">
    <property type="entry name" value="FAD_PCMH"/>
    <property type="match status" value="1"/>
</dbReference>
<dbReference type="InterPro" id="IPR016166">
    <property type="entry name" value="FAD-bd_PCMH"/>
</dbReference>
<evidence type="ECO:0000313" key="5">
    <source>
        <dbReference type="Proteomes" id="UP000324927"/>
    </source>
</evidence>
<evidence type="ECO:0000256" key="1">
    <source>
        <dbReference type="ARBA" id="ARBA00022630"/>
    </source>
</evidence>
<dbReference type="EMBL" id="VTTN01000012">
    <property type="protein sequence ID" value="KAA0593193.1"/>
    <property type="molecule type" value="Genomic_DNA"/>
</dbReference>
<dbReference type="OrthoDB" id="9811557at2"/>
<dbReference type="GO" id="GO:0071949">
    <property type="term" value="F:FAD binding"/>
    <property type="evidence" value="ECO:0007669"/>
    <property type="project" value="InterPro"/>
</dbReference>
<name>A0A5A9GFP6_AZOLI</name>
<dbReference type="Gene3D" id="3.30.43.10">
    <property type="entry name" value="Uridine Diphospho-n-acetylenolpyruvylglucosamine Reductase, domain 2"/>
    <property type="match status" value="1"/>
</dbReference>
<dbReference type="InterPro" id="IPR006094">
    <property type="entry name" value="Oxid_FAD_bind_N"/>
</dbReference>
<feature type="domain" description="FAD-binding PCMH-type" evidence="3">
    <location>
        <begin position="52"/>
        <end position="250"/>
    </location>
</feature>
<keyword evidence="1" id="KW-0285">Flavoprotein</keyword>
<evidence type="ECO:0000313" key="4">
    <source>
        <dbReference type="EMBL" id="KAA0593193.1"/>
    </source>
</evidence>